<protein>
    <submittedName>
        <fullName evidence="2">Uncharacterized protein</fullName>
    </submittedName>
</protein>
<evidence type="ECO:0000313" key="3">
    <source>
        <dbReference type="Proteomes" id="UP000188320"/>
    </source>
</evidence>
<evidence type="ECO:0000313" key="2">
    <source>
        <dbReference type="EMBL" id="OMH82213.1"/>
    </source>
</evidence>
<dbReference type="EMBL" id="LSSK01000716">
    <property type="protein sequence ID" value="OMH82213.1"/>
    <property type="molecule type" value="Genomic_DNA"/>
</dbReference>
<dbReference type="AlphaFoldDB" id="A0A1R1PMS2"/>
<feature type="region of interest" description="Disordered" evidence="1">
    <location>
        <begin position="1"/>
        <end position="42"/>
    </location>
</feature>
<accession>A0A1R1PMS2</accession>
<sequence>MSGFMSKFRPRWIQSEKDEGRYSSDSDRSGATSMEVDPKESRDPFADIMDHVFLQLKNPTKDEAAPNLTRHGVSDRMVNFVDHPKMEPREQSAPTLRTLNPVSKFMQYQKTETYEEKSCQEQVQKISPTSTSCSIKSWNSMFGGFKVLQVEEDVYDHYIHSEASTSQKLLPVSNDIPFLGATLLEVSSDKEELQRRIDRINSGLTEE</sequence>
<name>A0A1R1PMS2_ZANCU</name>
<comment type="caution">
    <text evidence="2">The sequence shown here is derived from an EMBL/GenBank/DDBJ whole genome shotgun (WGS) entry which is preliminary data.</text>
</comment>
<reference evidence="3" key="1">
    <citation type="submission" date="2017-01" db="EMBL/GenBank/DDBJ databases">
        <authorList>
            <person name="Wang Y."/>
            <person name="White M."/>
            <person name="Kvist S."/>
            <person name="Moncalvo J.-M."/>
        </authorList>
    </citation>
    <scope>NUCLEOTIDE SEQUENCE [LARGE SCALE GENOMIC DNA]</scope>
    <source>
        <strain evidence="3">COL-18-3</strain>
    </source>
</reference>
<dbReference type="Proteomes" id="UP000188320">
    <property type="component" value="Unassembled WGS sequence"/>
</dbReference>
<gene>
    <name evidence="2" type="ORF">AX774_g4310</name>
</gene>
<evidence type="ECO:0000256" key="1">
    <source>
        <dbReference type="SAM" id="MobiDB-lite"/>
    </source>
</evidence>
<keyword evidence="3" id="KW-1185">Reference proteome</keyword>
<feature type="compositionally biased region" description="Basic and acidic residues" evidence="1">
    <location>
        <begin position="14"/>
        <end position="28"/>
    </location>
</feature>
<organism evidence="2 3">
    <name type="scientific">Zancudomyces culisetae</name>
    <name type="common">Gut fungus</name>
    <name type="synonym">Smittium culisetae</name>
    <dbReference type="NCBI Taxonomy" id="1213189"/>
    <lineage>
        <taxon>Eukaryota</taxon>
        <taxon>Fungi</taxon>
        <taxon>Fungi incertae sedis</taxon>
        <taxon>Zoopagomycota</taxon>
        <taxon>Kickxellomycotina</taxon>
        <taxon>Harpellomycetes</taxon>
        <taxon>Harpellales</taxon>
        <taxon>Legeriomycetaceae</taxon>
        <taxon>Zancudomyces</taxon>
    </lineage>
</organism>
<proteinExistence type="predicted"/>